<dbReference type="GO" id="GO:0005634">
    <property type="term" value="C:nucleus"/>
    <property type="evidence" value="ECO:0007669"/>
    <property type="project" value="UniProtKB-SubCell"/>
</dbReference>
<dbReference type="InterPro" id="IPR013087">
    <property type="entry name" value="Znf_C2H2_type"/>
</dbReference>
<dbReference type="PANTHER" id="PTHR23110:SF99">
    <property type="entry name" value="BROAD-COMPLEX CORE PROTEIN ISOFORM 6"/>
    <property type="match status" value="1"/>
</dbReference>
<dbReference type="OrthoDB" id="6359816at2759"/>
<feature type="domain" description="BTB" evidence="5">
    <location>
        <begin position="32"/>
        <end position="97"/>
    </location>
</feature>
<proteinExistence type="predicted"/>
<evidence type="ECO:0000259" key="6">
    <source>
        <dbReference type="PROSITE" id="PS50157"/>
    </source>
</evidence>
<feature type="region of interest" description="Disordered" evidence="4">
    <location>
        <begin position="375"/>
        <end position="398"/>
    </location>
</feature>
<keyword evidence="3" id="KW-0479">Metal-binding</keyword>
<dbReference type="Proteomes" id="UP000027135">
    <property type="component" value="Unassembled WGS sequence"/>
</dbReference>
<dbReference type="Gene3D" id="3.30.710.10">
    <property type="entry name" value="Potassium Channel Kv1.1, Chain A"/>
    <property type="match status" value="1"/>
</dbReference>
<keyword evidence="3" id="KW-0863">Zinc-finger</keyword>
<feature type="region of interest" description="Disordered" evidence="4">
    <location>
        <begin position="709"/>
        <end position="730"/>
    </location>
</feature>
<evidence type="ECO:0000256" key="1">
    <source>
        <dbReference type="ARBA" id="ARBA00004123"/>
    </source>
</evidence>
<gene>
    <name evidence="7" type="ORF">L798_15213</name>
</gene>
<dbReference type="PROSITE" id="PS00028">
    <property type="entry name" value="ZINC_FINGER_C2H2_1"/>
    <property type="match status" value="2"/>
</dbReference>
<feature type="compositionally biased region" description="Basic and acidic residues" evidence="4">
    <location>
        <begin position="193"/>
        <end position="214"/>
    </location>
</feature>
<keyword evidence="2" id="KW-0539">Nucleus</keyword>
<evidence type="ECO:0000256" key="3">
    <source>
        <dbReference type="PROSITE-ProRule" id="PRU00042"/>
    </source>
</evidence>
<dbReference type="InterPro" id="IPR036236">
    <property type="entry name" value="Znf_C2H2_sf"/>
</dbReference>
<dbReference type="PROSITE" id="PS50097">
    <property type="entry name" value="BTB"/>
    <property type="match status" value="1"/>
</dbReference>
<sequence>MTEEQQFCLRWNNFQANITSQFEALRDEEDFVDVTLACDGQRLKAHKVVLSACSPYFKELFKSNPCKHPILFLRDVAFHHLRALVEFMYAGEVNVAQAQLSAFLRTAESLQIRGLTESPQRHKQVHMKQQQPNLPSEVTASVGLDSSSAAEDIASSPECAGIDEDEDVVSLSPGERSSPNPAKRQCLQQDNGDVSHQRTSDLRQELETTKDIIEPKLELPDYASDGESKTGTTTFLGLESNSVDVNASFAAALQGGGMDILPGPSGQSFLGESSGNLDSGQVDHRKLHSLDPRPCPICNRMYSNLSNLRQHVRLIHNPQTVACPLCSKPFKTKLYLKRHLMSFHELLCGNPVPSGVQGGSKQGGEFYPPPPQVFLGPSPVGEEEEGKRSSEGVSKGKEQQNLLEIFHVSRANMLHTSLPQSCNDEKSGSHAGKTKEPEVFRHRSVHSVTSHEDKPNFHAPVKGKQSNTNKDLFQMPRIFHSIITSAPSQQNIEDKSIFVNSGSTSQHSKTKECPLAVRSFHSDEDKGGFLLKSKDIQQGQNPDFFQSPGGFPSASQAQTAIEEKVGSFHTPSSVHTKNKDLTHQDLYHIGRSFSNNNEDRLIYNSTSGDKEIPVSSYLSHNHKEDQVFMSSSQTRTQDKIVNSGDYCSPKNEENSSACANFMDALSLASNDSTRLALLSVSAGEGLPFLNQHSGGSQDTLPFLNKSYSHAKRGQPESSMATETLNHKPNN</sequence>
<feature type="region of interest" description="Disordered" evidence="4">
    <location>
        <begin position="118"/>
        <end position="140"/>
    </location>
</feature>
<dbReference type="Pfam" id="PF00096">
    <property type="entry name" value="zf-C2H2"/>
    <property type="match status" value="2"/>
</dbReference>
<feature type="domain" description="C2H2-type" evidence="6">
    <location>
        <begin position="293"/>
        <end position="321"/>
    </location>
</feature>
<reference evidence="7 8" key="1">
    <citation type="journal article" date="2014" name="Nat. Commun.">
        <title>Molecular traces of alternative social organization in a termite genome.</title>
        <authorList>
            <person name="Terrapon N."/>
            <person name="Li C."/>
            <person name="Robertson H.M."/>
            <person name="Ji L."/>
            <person name="Meng X."/>
            <person name="Booth W."/>
            <person name="Chen Z."/>
            <person name="Childers C.P."/>
            <person name="Glastad K.M."/>
            <person name="Gokhale K."/>
            <person name="Gowin J."/>
            <person name="Gronenberg W."/>
            <person name="Hermansen R.A."/>
            <person name="Hu H."/>
            <person name="Hunt B.G."/>
            <person name="Huylmans A.K."/>
            <person name="Khalil S.M."/>
            <person name="Mitchell R.D."/>
            <person name="Munoz-Torres M.C."/>
            <person name="Mustard J.A."/>
            <person name="Pan H."/>
            <person name="Reese J.T."/>
            <person name="Scharf M.E."/>
            <person name="Sun F."/>
            <person name="Vogel H."/>
            <person name="Xiao J."/>
            <person name="Yang W."/>
            <person name="Yang Z."/>
            <person name="Yang Z."/>
            <person name="Zhou J."/>
            <person name="Zhu J."/>
            <person name="Brent C.S."/>
            <person name="Elsik C.G."/>
            <person name="Goodisman M.A."/>
            <person name="Liberles D.A."/>
            <person name="Roe R.M."/>
            <person name="Vargo E.L."/>
            <person name="Vilcinskas A."/>
            <person name="Wang J."/>
            <person name="Bornberg-Bauer E."/>
            <person name="Korb J."/>
            <person name="Zhang G."/>
            <person name="Liebig J."/>
        </authorList>
    </citation>
    <scope>NUCLEOTIDE SEQUENCE [LARGE SCALE GENOMIC DNA]</scope>
    <source>
        <tissue evidence="7">Whole organism</tissue>
    </source>
</reference>
<dbReference type="InterPro" id="IPR051095">
    <property type="entry name" value="Dros_DevTransReg"/>
</dbReference>
<dbReference type="GO" id="GO:0048513">
    <property type="term" value="P:animal organ development"/>
    <property type="evidence" value="ECO:0007669"/>
    <property type="project" value="UniProtKB-ARBA"/>
</dbReference>
<name>A0A067RH46_ZOONE</name>
<evidence type="ECO:0000313" key="8">
    <source>
        <dbReference type="Proteomes" id="UP000027135"/>
    </source>
</evidence>
<feature type="compositionally biased region" description="Basic and acidic residues" evidence="4">
    <location>
        <begin position="385"/>
        <end position="398"/>
    </location>
</feature>
<feature type="compositionally biased region" description="Basic and acidic residues" evidence="4">
    <location>
        <begin position="423"/>
        <end position="441"/>
    </location>
</feature>
<dbReference type="InterPro" id="IPR000210">
    <property type="entry name" value="BTB/POZ_dom"/>
</dbReference>
<dbReference type="AlphaFoldDB" id="A0A067RH46"/>
<accession>A0A067RH46</accession>
<dbReference type="SMART" id="SM00225">
    <property type="entry name" value="BTB"/>
    <property type="match status" value="1"/>
</dbReference>
<organism evidence="7 8">
    <name type="scientific">Zootermopsis nevadensis</name>
    <name type="common">Dampwood termite</name>
    <dbReference type="NCBI Taxonomy" id="136037"/>
    <lineage>
        <taxon>Eukaryota</taxon>
        <taxon>Metazoa</taxon>
        <taxon>Ecdysozoa</taxon>
        <taxon>Arthropoda</taxon>
        <taxon>Hexapoda</taxon>
        <taxon>Insecta</taxon>
        <taxon>Pterygota</taxon>
        <taxon>Neoptera</taxon>
        <taxon>Polyneoptera</taxon>
        <taxon>Dictyoptera</taxon>
        <taxon>Blattodea</taxon>
        <taxon>Blattoidea</taxon>
        <taxon>Termitoidae</taxon>
        <taxon>Termopsidae</taxon>
        <taxon>Zootermopsis</taxon>
    </lineage>
</organism>
<evidence type="ECO:0000256" key="2">
    <source>
        <dbReference type="ARBA" id="ARBA00023242"/>
    </source>
</evidence>
<protein>
    <submittedName>
        <fullName evidence="7">Broad-complex core protein isoforms 1/2/3/4/5</fullName>
    </submittedName>
</protein>
<keyword evidence="8" id="KW-1185">Reference proteome</keyword>
<dbReference type="Gene3D" id="3.30.160.60">
    <property type="entry name" value="Classic Zinc Finger"/>
    <property type="match status" value="1"/>
</dbReference>
<dbReference type="PROSITE" id="PS50157">
    <property type="entry name" value="ZINC_FINGER_C2H2_2"/>
    <property type="match status" value="2"/>
</dbReference>
<dbReference type="InterPro" id="IPR011333">
    <property type="entry name" value="SKP1/BTB/POZ_sf"/>
</dbReference>
<feature type="region of interest" description="Disordered" evidence="4">
    <location>
        <begin position="419"/>
        <end position="468"/>
    </location>
</feature>
<feature type="compositionally biased region" description="Polar residues" evidence="4">
    <location>
        <begin position="127"/>
        <end position="139"/>
    </location>
</feature>
<dbReference type="eggNOG" id="ENOG502RQ52">
    <property type="taxonomic scope" value="Eukaryota"/>
</dbReference>
<dbReference type="EMBL" id="KK852473">
    <property type="protein sequence ID" value="KDR23131.1"/>
    <property type="molecule type" value="Genomic_DNA"/>
</dbReference>
<feature type="domain" description="C2H2-type" evidence="6">
    <location>
        <begin position="321"/>
        <end position="344"/>
    </location>
</feature>
<evidence type="ECO:0000256" key="4">
    <source>
        <dbReference type="SAM" id="MobiDB-lite"/>
    </source>
</evidence>
<dbReference type="PANTHER" id="PTHR23110">
    <property type="entry name" value="BTB DOMAIN TRANSCRIPTION FACTOR"/>
    <property type="match status" value="1"/>
</dbReference>
<dbReference type="SUPFAM" id="SSF57667">
    <property type="entry name" value="beta-beta-alpha zinc fingers"/>
    <property type="match status" value="1"/>
</dbReference>
<feature type="compositionally biased region" description="Polar residues" evidence="4">
    <location>
        <begin position="715"/>
        <end position="730"/>
    </location>
</feature>
<keyword evidence="3" id="KW-0862">Zinc</keyword>
<dbReference type="GO" id="GO:0048666">
    <property type="term" value="P:neuron development"/>
    <property type="evidence" value="ECO:0007669"/>
    <property type="project" value="UniProtKB-ARBA"/>
</dbReference>
<feature type="compositionally biased region" description="Polar residues" evidence="4">
    <location>
        <begin position="175"/>
        <end position="192"/>
    </location>
</feature>
<dbReference type="GO" id="GO:0003006">
    <property type="term" value="P:developmental process involved in reproduction"/>
    <property type="evidence" value="ECO:0007669"/>
    <property type="project" value="UniProtKB-ARBA"/>
</dbReference>
<comment type="subcellular location">
    <subcellularLocation>
        <location evidence="1">Nucleus</location>
    </subcellularLocation>
</comment>
<dbReference type="InParanoid" id="A0A067RH46"/>
<evidence type="ECO:0000313" key="7">
    <source>
        <dbReference type="EMBL" id="KDR23131.1"/>
    </source>
</evidence>
<dbReference type="GO" id="GO:0006357">
    <property type="term" value="P:regulation of transcription by RNA polymerase II"/>
    <property type="evidence" value="ECO:0007669"/>
    <property type="project" value="TreeGrafter"/>
</dbReference>
<dbReference type="GO" id="GO:0008270">
    <property type="term" value="F:zinc ion binding"/>
    <property type="evidence" value="ECO:0007669"/>
    <property type="project" value="UniProtKB-KW"/>
</dbReference>
<dbReference type="Pfam" id="PF00651">
    <property type="entry name" value="BTB"/>
    <property type="match status" value="1"/>
</dbReference>
<evidence type="ECO:0000259" key="5">
    <source>
        <dbReference type="PROSITE" id="PS50097"/>
    </source>
</evidence>
<dbReference type="SUPFAM" id="SSF54695">
    <property type="entry name" value="POZ domain"/>
    <property type="match status" value="1"/>
</dbReference>
<feature type="region of interest" description="Disordered" evidence="4">
    <location>
        <begin position="168"/>
        <end position="214"/>
    </location>
</feature>
<dbReference type="CDD" id="cd18315">
    <property type="entry name" value="BTB_POZ_BAB-like"/>
    <property type="match status" value="1"/>
</dbReference>
<dbReference type="SMART" id="SM00355">
    <property type="entry name" value="ZnF_C2H2"/>
    <property type="match status" value="2"/>
</dbReference>